<feature type="active site" description="Charge relay system" evidence="5">
    <location>
        <position position="110"/>
    </location>
</feature>
<dbReference type="Proteomes" id="UP000315783">
    <property type="component" value="Unassembled WGS sequence"/>
</dbReference>
<feature type="active site" description="Charge relay system" evidence="5">
    <location>
        <position position="277"/>
    </location>
</feature>
<dbReference type="STRING" id="43265.A0A545V0X7"/>
<keyword evidence="4 5" id="KW-0720">Serine protease</keyword>
<dbReference type="Pfam" id="PF00082">
    <property type="entry name" value="Peptidase_S8"/>
    <property type="match status" value="1"/>
</dbReference>
<evidence type="ECO:0000256" key="6">
    <source>
        <dbReference type="RuleBase" id="RU003355"/>
    </source>
</evidence>
<dbReference type="InterPro" id="IPR034193">
    <property type="entry name" value="PCSK9_ProteinaseK-like"/>
</dbReference>
<dbReference type="GO" id="GO:0004252">
    <property type="term" value="F:serine-type endopeptidase activity"/>
    <property type="evidence" value="ECO:0007669"/>
    <property type="project" value="UniProtKB-UniRule"/>
</dbReference>
<evidence type="ECO:0000256" key="3">
    <source>
        <dbReference type="ARBA" id="ARBA00022801"/>
    </source>
</evidence>
<dbReference type="InterPro" id="IPR015500">
    <property type="entry name" value="Peptidase_S8_subtilisin-rel"/>
</dbReference>
<keyword evidence="10" id="KW-1185">Reference proteome</keyword>
<feature type="chain" id="PRO_5021954105" evidence="7">
    <location>
        <begin position="17"/>
        <end position="342"/>
    </location>
</feature>
<dbReference type="EMBL" id="SPUK01000008">
    <property type="protein sequence ID" value="TQV95381.1"/>
    <property type="molecule type" value="Genomic_DNA"/>
</dbReference>
<evidence type="ECO:0000256" key="2">
    <source>
        <dbReference type="ARBA" id="ARBA00022670"/>
    </source>
</evidence>
<dbReference type="OrthoDB" id="206201at2759"/>
<dbReference type="GO" id="GO:0006508">
    <property type="term" value="P:proteolysis"/>
    <property type="evidence" value="ECO:0007669"/>
    <property type="project" value="UniProtKB-KW"/>
</dbReference>
<feature type="signal peptide" evidence="7">
    <location>
        <begin position="1"/>
        <end position="16"/>
    </location>
</feature>
<dbReference type="CDD" id="cd04077">
    <property type="entry name" value="Peptidases_S8_PCSK9_ProteinaseK_like"/>
    <property type="match status" value="1"/>
</dbReference>
<dbReference type="InterPro" id="IPR036852">
    <property type="entry name" value="Peptidase_S8/S53_dom_sf"/>
</dbReference>
<gene>
    <name evidence="9" type="ORF">IF1G_06368</name>
</gene>
<dbReference type="PANTHER" id="PTHR43806">
    <property type="entry name" value="PEPTIDASE S8"/>
    <property type="match status" value="1"/>
</dbReference>
<accession>A0A545V0X7</accession>
<dbReference type="InterPro" id="IPR022398">
    <property type="entry name" value="Peptidase_S8_His-AS"/>
</dbReference>
<feature type="domain" description="Peptidase S8/S53" evidence="8">
    <location>
        <begin position="73"/>
        <end position="311"/>
    </location>
</feature>
<dbReference type="PROSITE" id="PS00138">
    <property type="entry name" value="SUBTILASE_SER"/>
    <property type="match status" value="1"/>
</dbReference>
<organism evidence="9 10">
    <name type="scientific">Cordyceps javanica</name>
    <dbReference type="NCBI Taxonomy" id="43265"/>
    <lineage>
        <taxon>Eukaryota</taxon>
        <taxon>Fungi</taxon>
        <taxon>Dikarya</taxon>
        <taxon>Ascomycota</taxon>
        <taxon>Pezizomycotina</taxon>
        <taxon>Sordariomycetes</taxon>
        <taxon>Hypocreomycetidae</taxon>
        <taxon>Hypocreales</taxon>
        <taxon>Cordycipitaceae</taxon>
        <taxon>Cordyceps</taxon>
    </lineage>
</organism>
<dbReference type="InterPro" id="IPR023828">
    <property type="entry name" value="Peptidase_S8_Ser-AS"/>
</dbReference>
<dbReference type="PROSITE" id="PS00137">
    <property type="entry name" value="SUBTILASE_HIS"/>
    <property type="match status" value="1"/>
</dbReference>
<dbReference type="SUPFAM" id="SSF52743">
    <property type="entry name" value="Subtilisin-like"/>
    <property type="match status" value="1"/>
</dbReference>
<comment type="similarity">
    <text evidence="1 5 6">Belongs to the peptidase S8 family.</text>
</comment>
<dbReference type="PANTHER" id="PTHR43806:SF58">
    <property type="entry name" value="ALKALINE PROTEASE 1-RELATED"/>
    <property type="match status" value="1"/>
</dbReference>
<keyword evidence="7" id="KW-0732">Signal</keyword>
<evidence type="ECO:0000256" key="1">
    <source>
        <dbReference type="ARBA" id="ARBA00011073"/>
    </source>
</evidence>
<proteinExistence type="inferred from homology"/>
<evidence type="ECO:0000259" key="8">
    <source>
        <dbReference type="Pfam" id="PF00082"/>
    </source>
</evidence>
<sequence length="342" mass="36837">MKASVVLVALLGLASSSPTQPAGEQALQYTSLWNLHAISHRSSDDVSPYLQEQGLFPYVLRLWPSDEAYYAYVIDSGIRVTHDEFEGRAENLWTFQTTDGMPDYTDYTGHGTHVAGTIAAKTYGVTKQARVLSVKVAGDEHETRTTILIHAIAASIEHIIRFNRQDNAVINISWGGDQCSRAMNTIIRRGYNGISLGNKHQKGVLVVVAAGNACEDASAWSPASASAALTVGAIDQNWEVAEYSNYGSSVNIFAPGTDILSAGWRSDSDQSLESGTSMATPHVSGLALNAMAVFGQPSSKVRSFLELTATKDRIGGDLRGSPNFLVNNNVFPQKLSGRDIRG</sequence>
<dbReference type="InterPro" id="IPR000209">
    <property type="entry name" value="Peptidase_S8/S53_dom"/>
</dbReference>
<keyword evidence="3 5" id="KW-0378">Hydrolase</keyword>
<dbReference type="InterPro" id="IPR023827">
    <property type="entry name" value="Peptidase_S8_Asp-AS"/>
</dbReference>
<dbReference type="InterPro" id="IPR050131">
    <property type="entry name" value="Peptidase_S8_subtilisin-like"/>
</dbReference>
<evidence type="ECO:0000256" key="4">
    <source>
        <dbReference type="ARBA" id="ARBA00022825"/>
    </source>
</evidence>
<dbReference type="PROSITE" id="PS51892">
    <property type="entry name" value="SUBTILASE"/>
    <property type="match status" value="1"/>
</dbReference>
<dbReference type="AlphaFoldDB" id="A0A545V0X7"/>
<evidence type="ECO:0000256" key="7">
    <source>
        <dbReference type="SAM" id="SignalP"/>
    </source>
</evidence>
<keyword evidence="2 5" id="KW-0645">Protease</keyword>
<dbReference type="Gene3D" id="3.40.50.200">
    <property type="entry name" value="Peptidase S8/S53 domain"/>
    <property type="match status" value="1"/>
</dbReference>
<dbReference type="PRINTS" id="PR00723">
    <property type="entry name" value="SUBTILISIN"/>
</dbReference>
<evidence type="ECO:0000313" key="10">
    <source>
        <dbReference type="Proteomes" id="UP000315783"/>
    </source>
</evidence>
<reference evidence="9 10" key="1">
    <citation type="journal article" date="2019" name="Appl. Microbiol. Biotechnol.">
        <title>Genome sequence of Isaria javanica and comparative genome analysis insights into family S53 peptidase evolution in fungal entomopathogens.</title>
        <authorList>
            <person name="Lin R."/>
            <person name="Zhang X."/>
            <person name="Xin B."/>
            <person name="Zou M."/>
            <person name="Gao Y."/>
            <person name="Qin F."/>
            <person name="Hu Q."/>
            <person name="Xie B."/>
            <person name="Cheng X."/>
        </authorList>
    </citation>
    <scope>NUCLEOTIDE SEQUENCE [LARGE SCALE GENOMIC DNA]</scope>
    <source>
        <strain evidence="9 10">IJ1G</strain>
    </source>
</reference>
<dbReference type="PROSITE" id="PS00136">
    <property type="entry name" value="SUBTILASE_ASP"/>
    <property type="match status" value="1"/>
</dbReference>
<name>A0A545V0X7_9HYPO</name>
<feature type="active site" description="Charge relay system" evidence="5">
    <location>
        <position position="75"/>
    </location>
</feature>
<evidence type="ECO:0000313" key="9">
    <source>
        <dbReference type="EMBL" id="TQV95381.1"/>
    </source>
</evidence>
<protein>
    <submittedName>
        <fullName evidence="9">Subtilisin-like protease PR1F</fullName>
    </submittedName>
</protein>
<evidence type="ECO:0000256" key="5">
    <source>
        <dbReference type="PROSITE-ProRule" id="PRU01240"/>
    </source>
</evidence>
<comment type="caution">
    <text evidence="9">The sequence shown here is derived from an EMBL/GenBank/DDBJ whole genome shotgun (WGS) entry which is preliminary data.</text>
</comment>